<proteinExistence type="predicted"/>
<protein>
    <submittedName>
        <fullName evidence="1">Uncharacterized protein</fullName>
    </submittedName>
</protein>
<dbReference type="Proteomes" id="UP000216052">
    <property type="component" value="Chromosome"/>
</dbReference>
<reference evidence="1" key="1">
    <citation type="submission" date="2024-05" db="EMBL/GenBank/DDBJ databases">
        <title>Isolation and characterization of Sporomusa carbonis sp. nov., a carboxydotrophic hydrogenogen in the genus of Sporomusa isolated from a charcoal burning pile.</title>
        <authorList>
            <person name="Boeer T."/>
            <person name="Rosenbaum F."/>
            <person name="Eysell L."/>
            <person name="Mueller V."/>
            <person name="Daniel R."/>
            <person name="Poehlein A."/>
        </authorList>
    </citation>
    <scope>NUCLEOTIDE SEQUENCE [LARGE SCALE GENOMIC DNA]</scope>
    <source>
        <strain evidence="1">DSM 3132</strain>
    </source>
</reference>
<name>A0ABZ3J5S7_SPOA4</name>
<organism evidence="1 2">
    <name type="scientific">Sporomusa acidovorans (strain ATCC 49682 / DSM 3132 / Mol)</name>
    <dbReference type="NCBI Taxonomy" id="1123286"/>
    <lineage>
        <taxon>Bacteria</taxon>
        <taxon>Bacillati</taxon>
        <taxon>Bacillota</taxon>
        <taxon>Negativicutes</taxon>
        <taxon>Selenomonadales</taxon>
        <taxon>Sporomusaceae</taxon>
        <taxon>Sporomusa</taxon>
    </lineage>
</organism>
<gene>
    <name evidence="1" type="ORF">SPACI_034950</name>
</gene>
<dbReference type="EMBL" id="CP155571">
    <property type="protein sequence ID" value="XFO73409.1"/>
    <property type="molecule type" value="Genomic_DNA"/>
</dbReference>
<keyword evidence="2" id="KW-1185">Reference proteome</keyword>
<accession>A0ABZ3J5S7</accession>
<evidence type="ECO:0000313" key="1">
    <source>
        <dbReference type="EMBL" id="XFO73409.1"/>
    </source>
</evidence>
<evidence type="ECO:0000313" key="2">
    <source>
        <dbReference type="Proteomes" id="UP000216052"/>
    </source>
</evidence>
<sequence length="140" mass="15394">MLTAFGGRQPVVVMKRSNDRGAKGHSQSLCNFSNSLSGKAWTIPDMKPAGTIHRKENAGLEQQSDYPILKPPTDEAGLQHILDQLYANTKAALEQNKLPKFHSLLELISSSLPLRRPFTTSKPTKAQTQPESIRLPCGIC</sequence>